<protein>
    <submittedName>
        <fullName evidence="1">Uncharacterized protein</fullName>
    </submittedName>
</protein>
<name>A0A383CIL4_9ZZZZ</name>
<dbReference type="AlphaFoldDB" id="A0A383CIL4"/>
<dbReference type="EMBL" id="UINC01208832">
    <property type="protein sequence ID" value="SVE31575.1"/>
    <property type="molecule type" value="Genomic_DNA"/>
</dbReference>
<sequence>MSSLLNKAETKRHIILYAHEHLNQRLHKFERVSQSPIDYLETKHLLAIKELVDSQRRGITIKP</sequence>
<reference evidence="1" key="1">
    <citation type="submission" date="2018-05" db="EMBL/GenBank/DDBJ databases">
        <authorList>
            <person name="Lanie J.A."/>
            <person name="Ng W.-L."/>
            <person name="Kazmierczak K.M."/>
            <person name="Andrzejewski T.M."/>
            <person name="Davidsen T.M."/>
            <person name="Wayne K.J."/>
            <person name="Tettelin H."/>
            <person name="Glass J.I."/>
            <person name="Rusch D."/>
            <person name="Podicherti R."/>
            <person name="Tsui H.-C.T."/>
            <person name="Winkler M.E."/>
        </authorList>
    </citation>
    <scope>NUCLEOTIDE SEQUENCE</scope>
</reference>
<organism evidence="1">
    <name type="scientific">marine metagenome</name>
    <dbReference type="NCBI Taxonomy" id="408172"/>
    <lineage>
        <taxon>unclassified sequences</taxon>
        <taxon>metagenomes</taxon>
        <taxon>ecological metagenomes</taxon>
    </lineage>
</organism>
<evidence type="ECO:0000313" key="1">
    <source>
        <dbReference type="EMBL" id="SVE31575.1"/>
    </source>
</evidence>
<accession>A0A383CIL4</accession>
<gene>
    <name evidence="1" type="ORF">METZ01_LOCUS484429</name>
</gene>
<proteinExistence type="predicted"/>